<dbReference type="Gene3D" id="3.40.50.850">
    <property type="entry name" value="Isochorismatase-like"/>
    <property type="match status" value="1"/>
</dbReference>
<dbReference type="Proteomes" id="UP000009026">
    <property type="component" value="Chromosome"/>
</dbReference>
<dbReference type="eggNOG" id="COG1335">
    <property type="taxonomic scope" value="Bacteria"/>
</dbReference>
<dbReference type="OrthoDB" id="9796958at2"/>
<dbReference type="InterPro" id="IPR050993">
    <property type="entry name" value="Isochorismatase_domain"/>
</dbReference>
<feature type="domain" description="Isochorismatase-like" evidence="1">
    <location>
        <begin position="11"/>
        <end position="160"/>
    </location>
</feature>
<dbReference type="InterPro" id="IPR036380">
    <property type="entry name" value="Isochorismatase-like_sf"/>
</dbReference>
<proteinExistence type="predicted"/>
<gene>
    <name evidence="2" type="ORF">A176_004066</name>
</gene>
<dbReference type="PANTHER" id="PTHR14119:SF3">
    <property type="entry name" value="ISOCHORISMATASE DOMAIN-CONTAINING PROTEIN 2"/>
    <property type="match status" value="1"/>
</dbReference>
<sequence length="183" mass="19742">MPTFRLKQDQAALLIVDIQERLCAAMDRDALDRMLSRTGAAIEGARALGLPILLTEQYPQGLGPTHSLLRMRALKDVKPVEKLEFSAAVPDVLAALGGRTQVLVAGMETHICVFQTVRDLAERGLSPFLLADAVLSRNSEDRQVGLQLCRDAGAHVATVEAALFDVLGRAGTPEFKQVSAAVR</sequence>
<dbReference type="Pfam" id="PF00857">
    <property type="entry name" value="Isochorismatase"/>
    <property type="match status" value="1"/>
</dbReference>
<dbReference type="PATRIC" id="fig|1297742.4.peg.4112"/>
<protein>
    <submittedName>
        <fullName evidence="2">Isochorismatase</fullName>
    </submittedName>
</protein>
<dbReference type="PANTHER" id="PTHR14119">
    <property type="entry name" value="HYDROLASE"/>
    <property type="match status" value="1"/>
</dbReference>
<dbReference type="InterPro" id="IPR000868">
    <property type="entry name" value="Isochorismatase-like_dom"/>
</dbReference>
<reference evidence="2 3" key="1">
    <citation type="journal article" date="2016" name="PLoS ONE">
        <title>Complete Genome Sequence and Comparative Genomics of a Novel Myxobacterium Myxococcus hansupus.</title>
        <authorList>
            <person name="Sharma G."/>
            <person name="Narwani T."/>
            <person name="Subramanian S."/>
        </authorList>
    </citation>
    <scope>NUCLEOTIDE SEQUENCE [LARGE SCALE GENOMIC DNA]</scope>
    <source>
        <strain evidence="3">mixupus</strain>
    </source>
</reference>
<keyword evidence="3" id="KW-1185">Reference proteome</keyword>
<dbReference type="STRING" id="1297742.A176_004066"/>
<dbReference type="RefSeq" id="WP_002639201.1">
    <property type="nucleotide sequence ID" value="NZ_CP012109.1"/>
</dbReference>
<evidence type="ECO:0000259" key="1">
    <source>
        <dbReference type="Pfam" id="PF00857"/>
    </source>
</evidence>
<dbReference type="AlphaFoldDB" id="A0A0H4WWH2"/>
<name>A0A0H4WWH2_9BACT</name>
<evidence type="ECO:0000313" key="3">
    <source>
        <dbReference type="Proteomes" id="UP000009026"/>
    </source>
</evidence>
<dbReference type="EMBL" id="CP012109">
    <property type="protein sequence ID" value="AKQ67154.1"/>
    <property type="molecule type" value="Genomic_DNA"/>
</dbReference>
<organism evidence="2 3">
    <name type="scientific">Pseudomyxococcus hansupus</name>
    <dbReference type="NCBI Taxonomy" id="1297742"/>
    <lineage>
        <taxon>Bacteria</taxon>
        <taxon>Pseudomonadati</taxon>
        <taxon>Myxococcota</taxon>
        <taxon>Myxococcia</taxon>
        <taxon>Myxococcales</taxon>
        <taxon>Cystobacterineae</taxon>
        <taxon>Myxococcaceae</taxon>
        <taxon>Pseudomyxococcus</taxon>
    </lineage>
</organism>
<dbReference type="SUPFAM" id="SSF52499">
    <property type="entry name" value="Isochorismatase-like hydrolases"/>
    <property type="match status" value="1"/>
</dbReference>
<accession>A0A0H4WWH2</accession>
<dbReference type="KEGG" id="mym:A176_004066"/>
<evidence type="ECO:0000313" key="2">
    <source>
        <dbReference type="EMBL" id="AKQ67154.1"/>
    </source>
</evidence>